<keyword evidence="4" id="KW-0249">Electron transport</keyword>
<proteinExistence type="inferred from homology"/>
<dbReference type="SUPFAM" id="SSF52402">
    <property type="entry name" value="Adenine nucleotide alpha hydrolases-like"/>
    <property type="match status" value="1"/>
</dbReference>
<name>A0ABM5NF34_LIBAS</name>
<dbReference type="Pfam" id="PF01012">
    <property type="entry name" value="ETF"/>
    <property type="match status" value="1"/>
</dbReference>
<keyword evidence="4" id="KW-0813">Transport</keyword>
<evidence type="ECO:0000313" key="7">
    <source>
        <dbReference type="EMBL" id="AGH16606.1"/>
    </source>
</evidence>
<sequence>MTYCDMPVLLLADYNQENLSEQTARIVTAAQKISHDIHVLVLGDNIENIAQQAARIQGVTQVIVAQSTIFRHKLAGPVSDFVVSIARDYKTIMASANAMGKDILPRVAAMLDVMQVSEVIEIISPKIFKRPSYTGNIIQTIETTDTYQIITIRAIAFPPAPKAEKVASIHKISAEVLEKYISNTRFIKEERTSLSPTDLSSAKIVISGGKSFGSMENFHKLLLPLAKKLGAAIGATRDAVDAGFAPNDWQIGQTGVTVSPELYIAAGISGAIQHISGMKDSKVIVSINTDENAPIFKISDYFIVGDIFKILPEIEKNL</sequence>
<evidence type="ECO:0000256" key="4">
    <source>
        <dbReference type="ARBA" id="ARBA00022982"/>
    </source>
</evidence>
<dbReference type="CDD" id="cd01715">
    <property type="entry name" value="ETF_alpha"/>
    <property type="match status" value="1"/>
</dbReference>
<dbReference type="InterPro" id="IPR014730">
    <property type="entry name" value="ETF_a/b_N"/>
</dbReference>
<dbReference type="PANTHER" id="PTHR43153">
    <property type="entry name" value="ELECTRON TRANSFER FLAVOPROTEIN ALPHA"/>
    <property type="match status" value="1"/>
</dbReference>
<accession>A0ABM5NF34</accession>
<dbReference type="InterPro" id="IPR014731">
    <property type="entry name" value="ETF_asu_C"/>
</dbReference>
<keyword evidence="8" id="KW-1185">Reference proteome</keyword>
<feature type="domain" description="Electron transfer flavoprotein alpha/beta-subunit N-terminal" evidence="6">
    <location>
        <begin position="8"/>
        <end position="190"/>
    </location>
</feature>
<dbReference type="InterPro" id="IPR001308">
    <property type="entry name" value="ETF_a/FixB"/>
</dbReference>
<dbReference type="Gene3D" id="3.40.50.620">
    <property type="entry name" value="HUPs"/>
    <property type="match status" value="1"/>
</dbReference>
<comment type="subunit">
    <text evidence="3">FixA and FixB form a heterodimer.</text>
</comment>
<dbReference type="Pfam" id="PF00766">
    <property type="entry name" value="ETF_alpha"/>
    <property type="match status" value="1"/>
</dbReference>
<dbReference type="PANTHER" id="PTHR43153:SF1">
    <property type="entry name" value="ELECTRON TRANSFER FLAVOPROTEIN SUBUNIT ALPHA, MITOCHONDRIAL"/>
    <property type="match status" value="1"/>
</dbReference>
<dbReference type="Proteomes" id="UP000011820">
    <property type="component" value="Chromosome"/>
</dbReference>
<gene>
    <name evidence="7" type="ORF">WSI_01180</name>
</gene>
<dbReference type="RefSeq" id="WP_012778588.1">
    <property type="nucleotide sequence ID" value="NC_020549.1"/>
</dbReference>
<evidence type="ECO:0000256" key="5">
    <source>
        <dbReference type="ARBA" id="ARBA00023231"/>
    </source>
</evidence>
<protein>
    <submittedName>
        <fullName evidence="7">Electron transfer flavoprotein subunit alpha</fullName>
    </submittedName>
</protein>
<dbReference type="PIRSF" id="PIRSF000089">
    <property type="entry name" value="Electra_flavoP_a"/>
    <property type="match status" value="1"/>
</dbReference>
<evidence type="ECO:0000256" key="1">
    <source>
        <dbReference type="ARBA" id="ARBA00003554"/>
    </source>
</evidence>
<dbReference type="EMBL" id="CP004005">
    <property type="protein sequence ID" value="AGH16606.1"/>
    <property type="molecule type" value="Genomic_DNA"/>
</dbReference>
<dbReference type="InterPro" id="IPR014729">
    <property type="entry name" value="Rossmann-like_a/b/a_fold"/>
</dbReference>
<organism evidence="7 8">
    <name type="scientific">Candidatus Liberibacter asiaticus str. gxpsy</name>
    <dbReference type="NCBI Taxonomy" id="1174529"/>
    <lineage>
        <taxon>Bacteria</taxon>
        <taxon>Pseudomonadati</taxon>
        <taxon>Pseudomonadota</taxon>
        <taxon>Alphaproteobacteria</taxon>
        <taxon>Hyphomicrobiales</taxon>
        <taxon>Rhizobiaceae</taxon>
        <taxon>Liberibacter</taxon>
    </lineage>
</organism>
<evidence type="ECO:0000313" key="8">
    <source>
        <dbReference type="Proteomes" id="UP000011820"/>
    </source>
</evidence>
<dbReference type="InterPro" id="IPR033947">
    <property type="entry name" value="ETF_alpha_N"/>
</dbReference>
<reference evidence="7 8" key="1">
    <citation type="journal article" date="2013" name="Genome Announc.">
        <title>Complete Genome Sequence of a Chinese Strain of 'Candidatus Liberibacter asiaticus'.</title>
        <authorList>
            <person name="Lin H."/>
            <person name="Han C.S."/>
            <person name="Liu B."/>
            <person name="Lou B."/>
            <person name="Bai X."/>
            <person name="Deng C."/>
            <person name="Civerolo E.L."/>
            <person name="Gupta G."/>
        </authorList>
    </citation>
    <scope>NUCLEOTIDE SEQUENCE [LARGE SCALE GENOMIC DNA]</scope>
    <source>
        <strain evidence="8">gxpsy</strain>
    </source>
</reference>
<evidence type="ECO:0000259" key="6">
    <source>
        <dbReference type="SMART" id="SM00893"/>
    </source>
</evidence>
<dbReference type="InterPro" id="IPR029035">
    <property type="entry name" value="DHS-like_NAD/FAD-binding_dom"/>
</dbReference>
<dbReference type="SUPFAM" id="SSF52467">
    <property type="entry name" value="DHS-like NAD/FAD-binding domain"/>
    <property type="match status" value="1"/>
</dbReference>
<dbReference type="GeneID" id="93076608"/>
<dbReference type="Gene3D" id="3.40.50.1220">
    <property type="entry name" value="TPP-binding domain"/>
    <property type="match status" value="1"/>
</dbReference>
<comment type="similarity">
    <text evidence="2">Belongs to the ETF alpha-subunit/FixB family.</text>
</comment>
<evidence type="ECO:0000256" key="3">
    <source>
        <dbReference type="ARBA" id="ARBA00011874"/>
    </source>
</evidence>
<dbReference type="SMART" id="SM00893">
    <property type="entry name" value="ETF"/>
    <property type="match status" value="1"/>
</dbReference>
<comment type="function">
    <text evidence="1">May play a role in a redox process involved in nitrogen fixation.</text>
</comment>
<keyword evidence="5" id="KW-0535">Nitrogen fixation</keyword>
<evidence type="ECO:0000256" key="2">
    <source>
        <dbReference type="ARBA" id="ARBA00005817"/>
    </source>
</evidence>